<comment type="similarity">
    <text evidence="1">Belongs to the ATP-dependent AMP-binding enzyme family.</text>
</comment>
<dbReference type="EMBL" id="UINC01001480">
    <property type="protein sequence ID" value="SUZ81725.1"/>
    <property type="molecule type" value="Genomic_DNA"/>
</dbReference>
<dbReference type="Pfam" id="PF13193">
    <property type="entry name" value="AMP-binding_C"/>
    <property type="match status" value="1"/>
</dbReference>
<feature type="domain" description="AMP-binding enzyme C-terminal" evidence="4">
    <location>
        <begin position="425"/>
        <end position="500"/>
    </location>
</feature>
<evidence type="ECO:0000313" key="5">
    <source>
        <dbReference type="EMBL" id="SUZ81725.1"/>
    </source>
</evidence>
<accession>A0A381QQT6</accession>
<dbReference type="PANTHER" id="PTHR43767:SF1">
    <property type="entry name" value="NONRIBOSOMAL PEPTIDE SYNTHASE PES1 (EUROFUNG)-RELATED"/>
    <property type="match status" value="1"/>
</dbReference>
<dbReference type="InterPro" id="IPR050237">
    <property type="entry name" value="ATP-dep_AMP-bd_enzyme"/>
</dbReference>
<name>A0A381QQT6_9ZZZZ</name>
<evidence type="ECO:0000256" key="1">
    <source>
        <dbReference type="ARBA" id="ARBA00006432"/>
    </source>
</evidence>
<dbReference type="CDD" id="cd17631">
    <property type="entry name" value="FACL_FadD13-like"/>
    <property type="match status" value="1"/>
</dbReference>
<gene>
    <name evidence="5" type="ORF">METZ01_LOCUS34579</name>
</gene>
<dbReference type="InterPro" id="IPR000873">
    <property type="entry name" value="AMP-dep_synth/lig_dom"/>
</dbReference>
<dbReference type="Pfam" id="PF00501">
    <property type="entry name" value="AMP-binding"/>
    <property type="match status" value="1"/>
</dbReference>
<keyword evidence="2" id="KW-0436">Ligase</keyword>
<dbReference type="InterPro" id="IPR042099">
    <property type="entry name" value="ANL_N_sf"/>
</dbReference>
<proteinExistence type="inferred from homology"/>
<evidence type="ECO:0000259" key="4">
    <source>
        <dbReference type="Pfam" id="PF13193"/>
    </source>
</evidence>
<dbReference type="Gene3D" id="3.40.50.12780">
    <property type="entry name" value="N-terminal domain of ligase-like"/>
    <property type="match status" value="1"/>
</dbReference>
<sequence>MDIREVTSVADIILTGVAEKPDAEMLVIGDERITWAEMRDRAGQVANALRASGVGPQERIAYIDKNGAEYFELAFGCSLANSVTVAVNWRLAPPEMAYIVNDAQSKVLVIHEEFADHLAAFEADLTHTDTILVIGDHDTHDSYAGWRDAHSPDCEVTPSGGDDVSMQLYTSGTTGLPKGAQLTNDNFKTLFQVVEWQMDDDSVNMAVMPLFHIAGSGWALFGMGCGARTIMTREFEPVSALQLIESEAITHAIFVPAILQFFLMVPSDGVDLSTMELIVYGASPITQDVLVKSMEMFGCQFMQVYGLTETTGAVTQLNPEDHDPGGPREHLLRSAGKPIASVEVKIVDADTGASLPDGEVGEVWIRSLQNMKGYWNMPEETAASLPGDGWFRSGDAAYMEDGFLFIHDRVKDMIISGGENVYPAEIENALMAHEGIADVAVIGIPDDKWGEVGKALVIPVPDGGVTAEEILAFARERLAGFKCPKTVDFVEAIPRNPSGKIIKRELRDPYWEGRDRRVN</sequence>
<dbReference type="Gene3D" id="3.30.300.30">
    <property type="match status" value="1"/>
</dbReference>
<evidence type="ECO:0000256" key="2">
    <source>
        <dbReference type="ARBA" id="ARBA00022598"/>
    </source>
</evidence>
<evidence type="ECO:0000259" key="3">
    <source>
        <dbReference type="Pfam" id="PF00501"/>
    </source>
</evidence>
<dbReference type="InterPro" id="IPR045851">
    <property type="entry name" value="AMP-bd_C_sf"/>
</dbReference>
<dbReference type="GO" id="GO:0016878">
    <property type="term" value="F:acid-thiol ligase activity"/>
    <property type="evidence" value="ECO:0007669"/>
    <property type="project" value="UniProtKB-ARBA"/>
</dbReference>
<protein>
    <recommendedName>
        <fullName evidence="6">Long-chain fatty acid--CoA ligase</fullName>
    </recommendedName>
</protein>
<feature type="domain" description="AMP-dependent synthetase/ligase" evidence="3">
    <location>
        <begin position="17"/>
        <end position="375"/>
    </location>
</feature>
<dbReference type="FunFam" id="3.30.300.30:FF:000008">
    <property type="entry name" value="2,3-dihydroxybenzoate-AMP ligase"/>
    <property type="match status" value="1"/>
</dbReference>
<dbReference type="AlphaFoldDB" id="A0A381QQT6"/>
<evidence type="ECO:0008006" key="6">
    <source>
        <dbReference type="Google" id="ProtNLM"/>
    </source>
</evidence>
<dbReference type="SUPFAM" id="SSF56801">
    <property type="entry name" value="Acetyl-CoA synthetase-like"/>
    <property type="match status" value="1"/>
</dbReference>
<dbReference type="NCBIfam" id="NF004837">
    <property type="entry name" value="PRK06187.1"/>
    <property type="match status" value="1"/>
</dbReference>
<reference evidence="5" key="1">
    <citation type="submission" date="2018-05" db="EMBL/GenBank/DDBJ databases">
        <authorList>
            <person name="Lanie J.A."/>
            <person name="Ng W.-L."/>
            <person name="Kazmierczak K.M."/>
            <person name="Andrzejewski T.M."/>
            <person name="Davidsen T.M."/>
            <person name="Wayne K.J."/>
            <person name="Tettelin H."/>
            <person name="Glass J.I."/>
            <person name="Rusch D."/>
            <person name="Podicherti R."/>
            <person name="Tsui H.-C.T."/>
            <person name="Winkler M.E."/>
        </authorList>
    </citation>
    <scope>NUCLEOTIDE SEQUENCE</scope>
</reference>
<organism evidence="5">
    <name type="scientific">marine metagenome</name>
    <dbReference type="NCBI Taxonomy" id="408172"/>
    <lineage>
        <taxon>unclassified sequences</taxon>
        <taxon>metagenomes</taxon>
        <taxon>ecological metagenomes</taxon>
    </lineage>
</organism>
<dbReference type="PANTHER" id="PTHR43767">
    <property type="entry name" value="LONG-CHAIN-FATTY-ACID--COA LIGASE"/>
    <property type="match status" value="1"/>
</dbReference>
<dbReference type="InterPro" id="IPR025110">
    <property type="entry name" value="AMP-bd_C"/>
</dbReference>